<comment type="caution">
    <text evidence="10">The sequence shown here is derived from an EMBL/GenBank/DDBJ whole genome shotgun (WGS) entry which is preliminary data.</text>
</comment>
<accession>A0ABV4BCD9</accession>
<dbReference type="Gene3D" id="3.40.50.1010">
    <property type="entry name" value="5'-nuclease"/>
    <property type="match status" value="1"/>
</dbReference>
<comment type="similarity">
    <text evidence="7 8">Belongs to the PINc/VapC protein family.</text>
</comment>
<dbReference type="InterPro" id="IPR050556">
    <property type="entry name" value="Type_II_TA_system_RNase"/>
</dbReference>
<evidence type="ECO:0000256" key="4">
    <source>
        <dbReference type="ARBA" id="ARBA00022723"/>
    </source>
</evidence>
<dbReference type="HAMAP" id="MF_00265">
    <property type="entry name" value="VapC_Nob1"/>
    <property type="match status" value="1"/>
</dbReference>
<dbReference type="Pfam" id="PF01850">
    <property type="entry name" value="PIN"/>
    <property type="match status" value="1"/>
</dbReference>
<name>A0ABV4BCD9_9GAMM</name>
<evidence type="ECO:0000256" key="7">
    <source>
        <dbReference type="ARBA" id="ARBA00038093"/>
    </source>
</evidence>
<dbReference type="EC" id="3.1.-.-" evidence="8"/>
<dbReference type="InterPro" id="IPR029060">
    <property type="entry name" value="PIN-like_dom_sf"/>
</dbReference>
<evidence type="ECO:0000313" key="11">
    <source>
        <dbReference type="Proteomes" id="UP001564408"/>
    </source>
</evidence>
<dbReference type="EMBL" id="JBDKXB010000006">
    <property type="protein sequence ID" value="MEY6432170.1"/>
    <property type="molecule type" value="Genomic_DNA"/>
</dbReference>
<evidence type="ECO:0000256" key="2">
    <source>
        <dbReference type="ARBA" id="ARBA00022649"/>
    </source>
</evidence>
<evidence type="ECO:0000313" key="10">
    <source>
        <dbReference type="EMBL" id="MEY6432170.1"/>
    </source>
</evidence>
<dbReference type="InterPro" id="IPR002716">
    <property type="entry name" value="PIN_dom"/>
</dbReference>
<keyword evidence="3 8" id="KW-0540">Nuclease</keyword>
<evidence type="ECO:0000256" key="3">
    <source>
        <dbReference type="ARBA" id="ARBA00022722"/>
    </source>
</evidence>
<keyword evidence="8" id="KW-0800">Toxin</keyword>
<evidence type="ECO:0000256" key="5">
    <source>
        <dbReference type="ARBA" id="ARBA00022801"/>
    </source>
</evidence>
<dbReference type="CDD" id="cd18736">
    <property type="entry name" value="PIN_CcVapC1-like"/>
    <property type="match status" value="1"/>
</dbReference>
<dbReference type="RefSeq" id="WP_369666552.1">
    <property type="nucleotide sequence ID" value="NZ_JBDKXB010000006.1"/>
</dbReference>
<evidence type="ECO:0000259" key="9">
    <source>
        <dbReference type="Pfam" id="PF01850"/>
    </source>
</evidence>
<dbReference type="InterPro" id="IPR022907">
    <property type="entry name" value="VapC_family"/>
</dbReference>
<protein>
    <recommendedName>
        <fullName evidence="8">Ribonuclease VapC</fullName>
        <shortName evidence="8">RNase VapC</shortName>
        <ecNumber evidence="8">3.1.-.-</ecNumber>
    </recommendedName>
    <alternativeName>
        <fullName evidence="8">Toxin VapC</fullName>
    </alternativeName>
</protein>
<dbReference type="PANTHER" id="PTHR33653">
    <property type="entry name" value="RIBONUCLEASE VAPC2"/>
    <property type="match status" value="1"/>
</dbReference>
<reference evidence="10 11" key="1">
    <citation type="submission" date="2024-05" db="EMBL/GenBank/DDBJ databases">
        <title>Genome Sequence and Characterization of the New Strain Purple Sulfur Bacterium of Genus Thioalkalicoccus.</title>
        <authorList>
            <person name="Bryantseva I.A."/>
            <person name="Kyndt J.A."/>
            <person name="Imhoff J.F."/>
        </authorList>
    </citation>
    <scope>NUCLEOTIDE SEQUENCE [LARGE SCALE GENOMIC DNA]</scope>
    <source>
        <strain evidence="10 11">Um2</strain>
    </source>
</reference>
<dbReference type="PANTHER" id="PTHR33653:SF1">
    <property type="entry name" value="RIBONUCLEASE VAPC2"/>
    <property type="match status" value="1"/>
</dbReference>
<sequence>MRYLLDTNICIYVMQRRPASVAARFESLSRGDVGMSIITYAEIRAGIEKRPDSRKHNEMILDLFVQRVPYLPFDEAAAHAYGVLRAAVPDRRRNAMDRLIAAHALGIGATLVTNNEDDFKDYPGLVVENWILDS</sequence>
<organism evidence="10 11">
    <name type="scientific">Thioalkalicoccus limnaeus</name>
    <dbReference type="NCBI Taxonomy" id="120681"/>
    <lineage>
        <taxon>Bacteria</taxon>
        <taxon>Pseudomonadati</taxon>
        <taxon>Pseudomonadota</taxon>
        <taxon>Gammaproteobacteria</taxon>
        <taxon>Chromatiales</taxon>
        <taxon>Chromatiaceae</taxon>
        <taxon>Thioalkalicoccus</taxon>
    </lineage>
</organism>
<feature type="binding site" evidence="8">
    <location>
        <position position="6"/>
    </location>
    <ligand>
        <name>Mg(2+)</name>
        <dbReference type="ChEBI" id="CHEBI:18420"/>
    </ligand>
</feature>
<gene>
    <name evidence="8" type="primary">vapC</name>
    <name evidence="10" type="ORF">ABC977_07065</name>
</gene>
<evidence type="ECO:0000256" key="6">
    <source>
        <dbReference type="ARBA" id="ARBA00022842"/>
    </source>
</evidence>
<evidence type="ECO:0000256" key="8">
    <source>
        <dbReference type="HAMAP-Rule" id="MF_00265"/>
    </source>
</evidence>
<comment type="function">
    <text evidence="8">Toxic component of a toxin-antitoxin (TA) system. An RNase.</text>
</comment>
<comment type="cofactor">
    <cofactor evidence="1 8">
        <name>Mg(2+)</name>
        <dbReference type="ChEBI" id="CHEBI:18420"/>
    </cofactor>
</comment>
<evidence type="ECO:0000256" key="1">
    <source>
        <dbReference type="ARBA" id="ARBA00001946"/>
    </source>
</evidence>
<keyword evidence="5 8" id="KW-0378">Hydrolase</keyword>
<feature type="binding site" evidence="8">
    <location>
        <position position="97"/>
    </location>
    <ligand>
        <name>Mg(2+)</name>
        <dbReference type="ChEBI" id="CHEBI:18420"/>
    </ligand>
</feature>
<proteinExistence type="inferred from homology"/>
<keyword evidence="11" id="KW-1185">Reference proteome</keyword>
<feature type="domain" description="PIN" evidence="9">
    <location>
        <begin position="3"/>
        <end position="123"/>
    </location>
</feature>
<keyword evidence="6 8" id="KW-0460">Magnesium</keyword>
<dbReference type="Proteomes" id="UP001564408">
    <property type="component" value="Unassembled WGS sequence"/>
</dbReference>
<keyword evidence="4 8" id="KW-0479">Metal-binding</keyword>
<keyword evidence="2 8" id="KW-1277">Toxin-antitoxin system</keyword>
<dbReference type="SUPFAM" id="SSF88723">
    <property type="entry name" value="PIN domain-like"/>
    <property type="match status" value="1"/>
</dbReference>